<name>A0ABP3T4J8_9SPHN</name>
<dbReference type="Pfam" id="PF00583">
    <property type="entry name" value="Acetyltransf_1"/>
    <property type="match status" value="1"/>
</dbReference>
<organism evidence="4 5">
    <name type="scientific">Sphingomonas insulae</name>
    <dbReference type="NCBI Taxonomy" id="424800"/>
    <lineage>
        <taxon>Bacteria</taxon>
        <taxon>Pseudomonadati</taxon>
        <taxon>Pseudomonadota</taxon>
        <taxon>Alphaproteobacteria</taxon>
        <taxon>Sphingomonadales</taxon>
        <taxon>Sphingomonadaceae</taxon>
        <taxon>Sphingomonas</taxon>
    </lineage>
</organism>
<evidence type="ECO:0000259" key="3">
    <source>
        <dbReference type="PROSITE" id="PS51186"/>
    </source>
</evidence>
<dbReference type="RefSeq" id="WP_166753081.1">
    <property type="nucleotide sequence ID" value="NZ_BAAAES010000008.1"/>
</dbReference>
<dbReference type="InterPro" id="IPR016181">
    <property type="entry name" value="Acyl_CoA_acyltransferase"/>
</dbReference>
<proteinExistence type="predicted"/>
<dbReference type="PANTHER" id="PTHR43800:SF1">
    <property type="entry name" value="PEPTIDYL-LYSINE N-ACETYLTRANSFERASE YJAB"/>
    <property type="match status" value="1"/>
</dbReference>
<dbReference type="Proteomes" id="UP001500238">
    <property type="component" value="Unassembled WGS sequence"/>
</dbReference>
<dbReference type="PROSITE" id="PS51186">
    <property type="entry name" value="GNAT"/>
    <property type="match status" value="1"/>
</dbReference>
<feature type="domain" description="N-acetyltransferase" evidence="3">
    <location>
        <begin position="24"/>
        <end position="184"/>
    </location>
</feature>
<sequence>MALTPVDPGDLATVVTTLEMTRRPPLRPLPPSPLRLVRWDRPRPETYRTLFRRVGGPWLWYSRLAMDDAALTAIIHDPQVQVFAAIDPTGIEIGLLELDFRHAGMCELAYFGLVPELAGKGHGRWLMAEAMARAWLPGIARLGVHTCTLDHPSALNFYRAQGFIAVRRTIETFPDPRALGLLAPDMGAHIPYLGPDTGA</sequence>
<keyword evidence="5" id="KW-1185">Reference proteome</keyword>
<dbReference type="InterPro" id="IPR000182">
    <property type="entry name" value="GNAT_dom"/>
</dbReference>
<dbReference type="SUPFAM" id="SSF55729">
    <property type="entry name" value="Acyl-CoA N-acyltransferases (Nat)"/>
    <property type="match status" value="1"/>
</dbReference>
<comment type="caution">
    <text evidence="4">The sequence shown here is derived from an EMBL/GenBank/DDBJ whole genome shotgun (WGS) entry which is preliminary data.</text>
</comment>
<dbReference type="PANTHER" id="PTHR43800">
    <property type="entry name" value="PEPTIDYL-LYSINE N-ACETYLTRANSFERASE YJAB"/>
    <property type="match status" value="1"/>
</dbReference>
<evidence type="ECO:0000313" key="5">
    <source>
        <dbReference type="Proteomes" id="UP001500238"/>
    </source>
</evidence>
<gene>
    <name evidence="4" type="ORF">GCM10009102_20840</name>
</gene>
<evidence type="ECO:0000313" key="4">
    <source>
        <dbReference type="EMBL" id="GAA0670083.1"/>
    </source>
</evidence>
<protein>
    <submittedName>
        <fullName evidence="4">GNAT family N-acetyltransferase</fullName>
    </submittedName>
</protein>
<evidence type="ECO:0000256" key="1">
    <source>
        <dbReference type="ARBA" id="ARBA00022679"/>
    </source>
</evidence>
<evidence type="ECO:0000256" key="2">
    <source>
        <dbReference type="ARBA" id="ARBA00023315"/>
    </source>
</evidence>
<keyword evidence="2" id="KW-0012">Acyltransferase</keyword>
<reference evidence="5" key="1">
    <citation type="journal article" date="2019" name="Int. J. Syst. Evol. Microbiol.">
        <title>The Global Catalogue of Microorganisms (GCM) 10K type strain sequencing project: providing services to taxonomists for standard genome sequencing and annotation.</title>
        <authorList>
            <consortium name="The Broad Institute Genomics Platform"/>
            <consortium name="The Broad Institute Genome Sequencing Center for Infectious Disease"/>
            <person name="Wu L."/>
            <person name="Ma J."/>
        </authorList>
    </citation>
    <scope>NUCLEOTIDE SEQUENCE [LARGE SCALE GENOMIC DNA]</scope>
    <source>
        <strain evidence="5">JCM 14603</strain>
    </source>
</reference>
<accession>A0ABP3T4J8</accession>
<dbReference type="EMBL" id="BAAAES010000008">
    <property type="protein sequence ID" value="GAA0670083.1"/>
    <property type="molecule type" value="Genomic_DNA"/>
</dbReference>
<keyword evidence="1" id="KW-0808">Transferase</keyword>
<dbReference type="Gene3D" id="3.40.630.30">
    <property type="match status" value="1"/>
</dbReference>
<dbReference type="CDD" id="cd04301">
    <property type="entry name" value="NAT_SF"/>
    <property type="match status" value="1"/>
</dbReference>